<evidence type="ECO:0000259" key="1">
    <source>
        <dbReference type="Pfam" id="PF12680"/>
    </source>
</evidence>
<dbReference type="InterPro" id="IPR032710">
    <property type="entry name" value="NTF2-like_dom_sf"/>
</dbReference>
<gene>
    <name evidence="2" type="ORF">BIV24_30230</name>
</gene>
<dbReference type="STRING" id="1428652.BIV24_30230"/>
<dbReference type="OrthoDB" id="9808719at2"/>
<dbReference type="AlphaFoldDB" id="A0A1S2NVB1"/>
<dbReference type="Pfam" id="PF12680">
    <property type="entry name" value="SnoaL_2"/>
    <property type="match status" value="1"/>
</dbReference>
<comment type="caution">
    <text evidence="2">The sequence shown here is derived from an EMBL/GenBank/DDBJ whole genome shotgun (WGS) entry which is preliminary data.</text>
</comment>
<protein>
    <recommendedName>
        <fullName evidence="1">SnoaL-like domain-containing protein</fullName>
    </recommendedName>
</protein>
<reference evidence="2 3" key="1">
    <citation type="submission" date="2016-10" db="EMBL/GenBank/DDBJ databases">
        <title>Genome sequence of Streptomyces sp. MUSC 93.</title>
        <authorList>
            <person name="Lee L.-H."/>
            <person name="Ser H.-L."/>
            <person name="Law J.W.-F."/>
        </authorList>
    </citation>
    <scope>NUCLEOTIDE SEQUENCE [LARGE SCALE GENOMIC DNA]</scope>
    <source>
        <strain evidence="2 3">MUSC 93</strain>
    </source>
</reference>
<dbReference type="Gene3D" id="3.10.450.50">
    <property type="match status" value="1"/>
</dbReference>
<keyword evidence="3" id="KW-1185">Reference proteome</keyword>
<organism evidence="2 3">
    <name type="scientific">Streptomyces colonosanans</name>
    <dbReference type="NCBI Taxonomy" id="1428652"/>
    <lineage>
        <taxon>Bacteria</taxon>
        <taxon>Bacillati</taxon>
        <taxon>Actinomycetota</taxon>
        <taxon>Actinomycetes</taxon>
        <taxon>Kitasatosporales</taxon>
        <taxon>Streptomycetaceae</taxon>
        <taxon>Streptomyces</taxon>
    </lineage>
</organism>
<dbReference type="EMBL" id="MLYP01000118">
    <property type="protein sequence ID" value="OIJ84774.1"/>
    <property type="molecule type" value="Genomic_DNA"/>
</dbReference>
<dbReference type="Proteomes" id="UP000179935">
    <property type="component" value="Unassembled WGS sequence"/>
</dbReference>
<dbReference type="RefSeq" id="WP_071369657.1">
    <property type="nucleotide sequence ID" value="NZ_MLYP01000118.1"/>
</dbReference>
<accession>A0A1S2NVB1</accession>
<feature type="domain" description="SnoaL-like" evidence="1">
    <location>
        <begin position="14"/>
        <end position="115"/>
    </location>
</feature>
<dbReference type="InterPro" id="IPR037401">
    <property type="entry name" value="SnoaL-like"/>
</dbReference>
<dbReference type="SUPFAM" id="SSF54427">
    <property type="entry name" value="NTF2-like"/>
    <property type="match status" value="1"/>
</dbReference>
<evidence type="ECO:0000313" key="2">
    <source>
        <dbReference type="EMBL" id="OIJ84774.1"/>
    </source>
</evidence>
<name>A0A1S2NVB1_9ACTN</name>
<sequence length="124" mass="13407">MSTDTTAAYDLALKFTEVFNERDDERRRAAIAAAFTPDTVYTDPDWAAMEGHEGIDSLTKVAHEKLGDLVFAVRDAAQSQRGMVLSAWTLGVPGSDTPVATGRVVLLVEDGRIARADNFFDASA</sequence>
<proteinExistence type="predicted"/>
<evidence type="ECO:0000313" key="3">
    <source>
        <dbReference type="Proteomes" id="UP000179935"/>
    </source>
</evidence>